<feature type="compositionally biased region" description="Low complexity" evidence="1">
    <location>
        <begin position="689"/>
        <end position="706"/>
    </location>
</feature>
<protein>
    <recommendedName>
        <fullName evidence="2">Heterokaryon incompatibility domain-containing protein</fullName>
    </recommendedName>
</protein>
<organism evidence="3 4">
    <name type="scientific">Marasmiellus scandens</name>
    <dbReference type="NCBI Taxonomy" id="2682957"/>
    <lineage>
        <taxon>Eukaryota</taxon>
        <taxon>Fungi</taxon>
        <taxon>Dikarya</taxon>
        <taxon>Basidiomycota</taxon>
        <taxon>Agaricomycotina</taxon>
        <taxon>Agaricomycetes</taxon>
        <taxon>Agaricomycetidae</taxon>
        <taxon>Agaricales</taxon>
        <taxon>Marasmiineae</taxon>
        <taxon>Omphalotaceae</taxon>
        <taxon>Marasmiellus</taxon>
    </lineage>
</organism>
<evidence type="ECO:0000313" key="3">
    <source>
        <dbReference type="EMBL" id="KAK7462444.1"/>
    </source>
</evidence>
<dbReference type="Proteomes" id="UP001498398">
    <property type="component" value="Unassembled WGS sequence"/>
</dbReference>
<name>A0ABR1JLN7_9AGAR</name>
<feature type="region of interest" description="Disordered" evidence="1">
    <location>
        <begin position="676"/>
        <end position="726"/>
    </location>
</feature>
<reference evidence="3 4" key="1">
    <citation type="submission" date="2024-01" db="EMBL/GenBank/DDBJ databases">
        <title>A draft genome for the cacao thread blight pathogen Marasmiellus scandens.</title>
        <authorList>
            <person name="Baruah I.K."/>
            <person name="Leung J."/>
            <person name="Bukari Y."/>
            <person name="Amoako-Attah I."/>
            <person name="Meinhardt L.W."/>
            <person name="Bailey B.A."/>
            <person name="Cohen S.P."/>
        </authorList>
    </citation>
    <scope>NUCLEOTIDE SEQUENCE [LARGE SCALE GENOMIC DNA]</scope>
    <source>
        <strain evidence="3 4">GH-19</strain>
    </source>
</reference>
<accession>A0ABR1JLN7</accession>
<dbReference type="PANTHER" id="PTHR10622">
    <property type="entry name" value="HET DOMAIN-CONTAINING PROTEIN"/>
    <property type="match status" value="1"/>
</dbReference>
<dbReference type="InterPro" id="IPR010730">
    <property type="entry name" value="HET"/>
</dbReference>
<comment type="caution">
    <text evidence="3">The sequence shown here is derived from an EMBL/GenBank/DDBJ whole genome shotgun (WGS) entry which is preliminary data.</text>
</comment>
<feature type="compositionally biased region" description="Polar residues" evidence="1">
    <location>
        <begin position="678"/>
        <end position="688"/>
    </location>
</feature>
<keyword evidence="4" id="KW-1185">Reference proteome</keyword>
<evidence type="ECO:0000313" key="4">
    <source>
        <dbReference type="Proteomes" id="UP001498398"/>
    </source>
</evidence>
<proteinExistence type="predicted"/>
<gene>
    <name evidence="3" type="ORF">VKT23_008043</name>
</gene>
<evidence type="ECO:0000259" key="2">
    <source>
        <dbReference type="Pfam" id="PF06985"/>
    </source>
</evidence>
<feature type="domain" description="Heterokaryon incompatibility" evidence="2">
    <location>
        <begin position="21"/>
        <end position="111"/>
    </location>
</feature>
<dbReference type="EMBL" id="JBANRG010000011">
    <property type="protein sequence ID" value="KAK7462444.1"/>
    <property type="molecule type" value="Genomic_DNA"/>
</dbReference>
<sequence length="788" mass="88980">MRLLNTLTLQVEDFYTDVPKYAILSHTWDKEEVSFQDIQDLSAASSKAGYAKVYNACVHARKYEFEWIWIDSCCINKESSAELSEAINSMYQYYEDSEVCYAYLRDASSKEDPRDMNSGFTKSRWFTRGWTLQELLAPSHVVFLDTNWLEIGTRWSLRDAISAITLIPVGMFEEHDIDKFSIAQRMSWAACRATTRPEDIAYCLMGIFGVSMSPIYGEGGAKAFMRLQQEIIKFSDDRSIFAWAADNGWEPRGLLARSPSEFRMSGAVGVSEPNPTFTGDNSSYTFGNNGLHIYLPLESVGPGTSEDSLFLSFLHCRSGDGKYISVYLQRTHGGRYIRSCSDELVLTTERPSVNMQELTVKEIPVSRRTKDSFRGVDWKAYIRLSPSARHYFTLKSTPGASFDKHTGQIAHDYSDSPYLEYRARHETLRGKFTVFMDFHNLVPRFKLITGSTLSPDPSISTLWNDLSSADRFTERLTDGGIVSLAVQMTGTHSTSRLLEIDYHPVESEANAAAITRPLLYPKLNSGFLVLERELTLREIFPPDPYARTWNNQTYVCIPPNDSLPNGFRVLAFQSQWTVLDKLTVYVAIGFRGSMPWTDIVLGDSDDLARIKDVWESYLDSGSRAVSRLRCENTASVVCSRPEPFPDTICTVTVEERTCLQLGSHILRLDMIHPEKSNGHSGSQVTTEMSASLSYPPSSVSSNYDPPDLSSRGKGSQPSEARENDHSVITIWTRMVDETSAITDEHGIYNHGKGSVSQPYWRRERIRIWTQMVDETSIITGEHGTYSSV</sequence>
<dbReference type="Pfam" id="PF06985">
    <property type="entry name" value="HET"/>
    <property type="match status" value="1"/>
</dbReference>
<dbReference type="PANTHER" id="PTHR10622:SF10">
    <property type="entry name" value="HET DOMAIN-CONTAINING PROTEIN"/>
    <property type="match status" value="1"/>
</dbReference>
<evidence type="ECO:0000256" key="1">
    <source>
        <dbReference type="SAM" id="MobiDB-lite"/>
    </source>
</evidence>